<name>A0ACB6QG57_9PLEO</name>
<dbReference type="Proteomes" id="UP000799755">
    <property type="component" value="Unassembled WGS sequence"/>
</dbReference>
<keyword evidence="2" id="KW-1185">Reference proteome</keyword>
<proteinExistence type="predicted"/>
<reference evidence="1" key="1">
    <citation type="journal article" date="2020" name="Stud. Mycol.">
        <title>101 Dothideomycetes genomes: a test case for predicting lifestyles and emergence of pathogens.</title>
        <authorList>
            <person name="Haridas S."/>
            <person name="Albert R."/>
            <person name="Binder M."/>
            <person name="Bloem J."/>
            <person name="Labutti K."/>
            <person name="Salamov A."/>
            <person name="Andreopoulos B."/>
            <person name="Baker S."/>
            <person name="Barry K."/>
            <person name="Bills G."/>
            <person name="Bluhm B."/>
            <person name="Cannon C."/>
            <person name="Castanera R."/>
            <person name="Culley D."/>
            <person name="Daum C."/>
            <person name="Ezra D."/>
            <person name="Gonzalez J."/>
            <person name="Henrissat B."/>
            <person name="Kuo A."/>
            <person name="Liang C."/>
            <person name="Lipzen A."/>
            <person name="Lutzoni F."/>
            <person name="Magnuson J."/>
            <person name="Mondo S."/>
            <person name="Nolan M."/>
            <person name="Ohm R."/>
            <person name="Pangilinan J."/>
            <person name="Park H.-J."/>
            <person name="Ramirez L."/>
            <person name="Alfaro M."/>
            <person name="Sun H."/>
            <person name="Tritt A."/>
            <person name="Yoshinaga Y."/>
            <person name="Zwiers L.-H."/>
            <person name="Turgeon B."/>
            <person name="Goodwin S."/>
            <person name="Spatafora J."/>
            <person name="Crous P."/>
            <person name="Grigoriev I."/>
        </authorList>
    </citation>
    <scope>NUCLEOTIDE SEQUENCE</scope>
    <source>
        <strain evidence="1">ATCC 200398</strain>
    </source>
</reference>
<organism evidence="1 2">
    <name type="scientific">Lindgomyces ingoldianus</name>
    <dbReference type="NCBI Taxonomy" id="673940"/>
    <lineage>
        <taxon>Eukaryota</taxon>
        <taxon>Fungi</taxon>
        <taxon>Dikarya</taxon>
        <taxon>Ascomycota</taxon>
        <taxon>Pezizomycotina</taxon>
        <taxon>Dothideomycetes</taxon>
        <taxon>Pleosporomycetidae</taxon>
        <taxon>Pleosporales</taxon>
        <taxon>Lindgomycetaceae</taxon>
        <taxon>Lindgomyces</taxon>
    </lineage>
</organism>
<accession>A0ACB6QG57</accession>
<gene>
    <name evidence="1" type="ORF">BDR25DRAFT_380169</name>
</gene>
<protein>
    <submittedName>
        <fullName evidence="1">Uncharacterized protein</fullName>
    </submittedName>
</protein>
<sequence>MRAVEQPHLWPAFSSLPIELFLNVLDQLVGTRDGRQPIAYAPSDPITKALRALTLVSKGLYPATSGYLYTHCLYLHTSTNFSRFRRTLGFDRGYGRHPDALQDGQPSRHERLFMDANLLSHITSLFISPQKTNECGSPKVWLSQVIDLCNTVGPTLKRLAMDLGPVYSPRSSVQRINPHVRANNIFSTMLNLEELVCSYEITEYFPYPPPNLKRLAITSQKADKAFMKFCFSIPTLETLFFLRQSELEAFHIQALFDHFIGRHLNVVLIDISSNHQTPESTRDWMPEDRVVIYEADVPKSYYGDEDDLVLCDDWVWTNAVNGTLWNQERRRMRSWSEVKAILGS</sequence>
<evidence type="ECO:0000313" key="1">
    <source>
        <dbReference type="EMBL" id="KAF2465097.1"/>
    </source>
</evidence>
<dbReference type="EMBL" id="MU003532">
    <property type="protein sequence ID" value="KAF2465097.1"/>
    <property type="molecule type" value="Genomic_DNA"/>
</dbReference>
<comment type="caution">
    <text evidence="1">The sequence shown here is derived from an EMBL/GenBank/DDBJ whole genome shotgun (WGS) entry which is preliminary data.</text>
</comment>
<evidence type="ECO:0000313" key="2">
    <source>
        <dbReference type="Proteomes" id="UP000799755"/>
    </source>
</evidence>